<gene>
    <name evidence="3" type="ORF">GCM10009737_06860</name>
</gene>
<evidence type="ECO:0000313" key="4">
    <source>
        <dbReference type="Proteomes" id="UP001501612"/>
    </source>
</evidence>
<dbReference type="PROSITE" id="PS51494">
    <property type="entry name" value="SPOIVB"/>
    <property type="match status" value="1"/>
</dbReference>
<dbReference type="RefSeq" id="WP_344003760.1">
    <property type="nucleotide sequence ID" value="NZ_BAAAMY010000002.1"/>
</dbReference>
<dbReference type="Pfam" id="PF05580">
    <property type="entry name" value="Peptidase_S55"/>
    <property type="match status" value="1"/>
</dbReference>
<feature type="domain" description="Peptidase S55" evidence="2">
    <location>
        <begin position="1"/>
        <end position="161"/>
    </location>
</feature>
<accession>A0ABP5AC71</accession>
<dbReference type="Proteomes" id="UP001501612">
    <property type="component" value="Unassembled WGS sequence"/>
</dbReference>
<dbReference type="InterPro" id="IPR008763">
    <property type="entry name" value="Peptidase_S55"/>
</dbReference>
<feature type="signal peptide" evidence="1">
    <location>
        <begin position="1"/>
        <end position="27"/>
    </location>
</feature>
<keyword evidence="4" id="KW-1185">Reference proteome</keyword>
<evidence type="ECO:0000313" key="3">
    <source>
        <dbReference type="EMBL" id="GAA1908491.1"/>
    </source>
</evidence>
<keyword evidence="1" id="KW-0732">Signal</keyword>
<dbReference type="InterPro" id="IPR009003">
    <property type="entry name" value="Peptidase_S1_PA"/>
</dbReference>
<evidence type="ECO:0000256" key="1">
    <source>
        <dbReference type="SAM" id="SignalP"/>
    </source>
</evidence>
<protein>
    <recommendedName>
        <fullName evidence="2">Peptidase S55 domain-containing protein</fullName>
    </recommendedName>
</protein>
<evidence type="ECO:0000259" key="2">
    <source>
        <dbReference type="PROSITE" id="PS51494"/>
    </source>
</evidence>
<dbReference type="SUPFAM" id="SSF50494">
    <property type="entry name" value="Trypsin-like serine proteases"/>
    <property type="match status" value="1"/>
</dbReference>
<comment type="caution">
    <text evidence="3">The sequence shown here is derived from an EMBL/GenBank/DDBJ whole genome shotgun (WGS) entry which is preliminary data.</text>
</comment>
<sequence>MTVHHRRRRAASLIAVAALGLSGQAVAGGLGSPATAAPAEDCASSVPVSEVTDGESVTGLTVTRGTTPVGFTGEVLGVLEDGIAPDVDMIMAELEMPEFARTGGIWQGMSGSPVYAADGRLIGAVAYGLSFGASPIAGITPYAEMDDLLAAEAPAERIALRGDDAREVADRADITPAQASRGFTPLPLPLSVSGVAAGRLARVQADGPEFLQRAAAGGGTASAAAADADTIVAGGNLAASAAYGDVSFAGVGTATSVCEGRVVGFGHPMAFLGTTTMGLHPASALFVQPESVGAPFKVANVAPPVGTITDDRTTGIAGAFGPVPRATDVTSTVTYDGSSRTGGTDVFVEDFLPDIALYQTLVNQDRVVDGPARGSELLTWTVTGSEGDEPFELSYTDRWSGRDLAFETAISLAETAYSLRDIEGVSIDSFTTDADVDDDQRTHTLDAVQQRRDGRWRTVTRKAPAVARAGGNVALRLVLDGTAGRRVIPLAPVAVPKRARGPLVLSVQGGDGGWSMLSGSTVDEVRTSLDSQLRHDQLRVQLGTPDKVDRAYGGDDFFFLGFERGARLSFVRTRTTEPQSHVVSGTRNLRVRLR</sequence>
<reference evidence="4" key="1">
    <citation type="journal article" date="2019" name="Int. J. Syst. Evol. Microbiol.">
        <title>The Global Catalogue of Microorganisms (GCM) 10K type strain sequencing project: providing services to taxonomists for standard genome sequencing and annotation.</title>
        <authorList>
            <consortium name="The Broad Institute Genomics Platform"/>
            <consortium name="The Broad Institute Genome Sequencing Center for Infectious Disease"/>
            <person name="Wu L."/>
            <person name="Ma J."/>
        </authorList>
    </citation>
    <scope>NUCLEOTIDE SEQUENCE [LARGE SCALE GENOMIC DNA]</scope>
    <source>
        <strain evidence="4">JCM 14046</strain>
    </source>
</reference>
<proteinExistence type="predicted"/>
<name>A0ABP5AC71_9ACTN</name>
<feature type="chain" id="PRO_5047515527" description="Peptidase S55 domain-containing protein" evidence="1">
    <location>
        <begin position="28"/>
        <end position="594"/>
    </location>
</feature>
<organism evidence="3 4">
    <name type="scientific">Nocardioides lentus</name>
    <dbReference type="NCBI Taxonomy" id="338077"/>
    <lineage>
        <taxon>Bacteria</taxon>
        <taxon>Bacillati</taxon>
        <taxon>Actinomycetota</taxon>
        <taxon>Actinomycetes</taxon>
        <taxon>Propionibacteriales</taxon>
        <taxon>Nocardioidaceae</taxon>
        <taxon>Nocardioides</taxon>
    </lineage>
</organism>
<dbReference type="EMBL" id="BAAAMY010000002">
    <property type="protein sequence ID" value="GAA1908491.1"/>
    <property type="molecule type" value="Genomic_DNA"/>
</dbReference>